<dbReference type="KEGG" id="tad:TRIADDRAFT_59970"/>
<organism evidence="2 3">
    <name type="scientific">Trichoplax adhaerens</name>
    <name type="common">Trichoplax reptans</name>
    <dbReference type="NCBI Taxonomy" id="10228"/>
    <lineage>
        <taxon>Eukaryota</taxon>
        <taxon>Metazoa</taxon>
        <taxon>Placozoa</taxon>
        <taxon>Uniplacotomia</taxon>
        <taxon>Trichoplacea</taxon>
        <taxon>Trichoplacidae</taxon>
        <taxon>Trichoplax</taxon>
    </lineage>
</organism>
<protein>
    <recommendedName>
        <fullName evidence="1">F-box domain-containing protein</fullName>
    </recommendedName>
</protein>
<dbReference type="InterPro" id="IPR052301">
    <property type="entry name" value="SCF_F-box/WD-repeat"/>
</dbReference>
<dbReference type="AlphaFoldDB" id="B3S6Y2"/>
<dbReference type="InParanoid" id="B3S6Y2"/>
<dbReference type="PANTHER" id="PTHR14381:SF1">
    <property type="entry name" value="F-BOX_WD REPEAT-CONTAINING PROTEIN 4"/>
    <property type="match status" value="1"/>
</dbReference>
<reference evidence="2 3" key="1">
    <citation type="journal article" date="2008" name="Nature">
        <title>The Trichoplax genome and the nature of placozoans.</title>
        <authorList>
            <person name="Srivastava M."/>
            <person name="Begovic E."/>
            <person name="Chapman J."/>
            <person name="Putnam N.H."/>
            <person name="Hellsten U."/>
            <person name="Kawashima T."/>
            <person name="Kuo A."/>
            <person name="Mitros T."/>
            <person name="Salamov A."/>
            <person name="Carpenter M.L."/>
            <person name="Signorovitch A.Y."/>
            <person name="Moreno M.A."/>
            <person name="Kamm K."/>
            <person name="Grimwood J."/>
            <person name="Schmutz J."/>
            <person name="Shapiro H."/>
            <person name="Grigoriev I.V."/>
            <person name="Buss L.W."/>
            <person name="Schierwater B."/>
            <person name="Dellaporta S.L."/>
            <person name="Rokhsar D.S."/>
        </authorList>
    </citation>
    <scope>NUCLEOTIDE SEQUENCE [LARGE SCALE GENOMIC DNA]</scope>
    <source>
        <strain evidence="2 3">Grell-BS-1999</strain>
    </source>
</reference>
<dbReference type="HOGENOM" id="CLU_410692_0_0_1"/>
<evidence type="ECO:0000259" key="1">
    <source>
        <dbReference type="PROSITE" id="PS50181"/>
    </source>
</evidence>
<gene>
    <name evidence="2" type="ORF">TRIADDRAFT_59970</name>
</gene>
<dbReference type="Proteomes" id="UP000009022">
    <property type="component" value="Unassembled WGS sequence"/>
</dbReference>
<keyword evidence="3" id="KW-1185">Reference proteome</keyword>
<evidence type="ECO:0000313" key="2">
    <source>
        <dbReference type="EMBL" id="EDV21391.1"/>
    </source>
</evidence>
<dbReference type="SUPFAM" id="SSF48403">
    <property type="entry name" value="Ankyrin repeat"/>
    <property type="match status" value="1"/>
</dbReference>
<proteinExistence type="predicted"/>
<feature type="domain" description="F-box" evidence="1">
    <location>
        <begin position="17"/>
        <end position="63"/>
    </location>
</feature>
<dbReference type="RefSeq" id="XP_002115991.1">
    <property type="nucleotide sequence ID" value="XM_002115955.1"/>
</dbReference>
<dbReference type="PANTHER" id="PTHR14381">
    <property type="entry name" value="DACTYLIN"/>
    <property type="match status" value="1"/>
</dbReference>
<dbReference type="InterPro" id="IPR001810">
    <property type="entry name" value="F-box_dom"/>
</dbReference>
<dbReference type="GO" id="GO:0031146">
    <property type="term" value="P:SCF-dependent proteasomal ubiquitin-dependent protein catabolic process"/>
    <property type="evidence" value="ECO:0000318"/>
    <property type="project" value="GO_Central"/>
</dbReference>
<sequence length="737" mass="87339">MDEGNGKHTQNIPSQSLFTLQALPEETLRIIITHLNGSTVAKLARLSQYFYTVISNDLTWKQVIQQELTNQPQLIDGESYYHFYKRHYLGIQKTMNSGGIDSSETCKQNIHEQHDDDSHARKHYYQPRTSWVYIDQFHPYKQYKLIENDLPSRNCNYYYFKFFFLNAARNNLEVWANKLYQQISRYLQQQQVENIYLQSLYVATRENSCHFIRQFLYMYIQYHDDNECPPLFATLAKNHTPIVWKIFYCISLDSHLISALSEFFNLLPLYQAVINKDLNNIQFLLHCNHDLTHLWSSVSFCIIYYISLCGNISTIEYVLSNYQNFFEKQEANNSHGQTGSCNTTDFESKWEREMIRAAVDRNGCEFLKILRKMSTIHFIFKHYYSIALWHAIYRTLVNPTSYPNFWQYITLECNDLNTFTVVRKSNRDDKRGVELIFRACYKLMEDYDSWKEKDEIVYALTGLVNDNCPQTNTYDLWATVFQQLLPDLAELDNPLCREYDDYYFCHDIYNLITLIKDKQITPPELFRKLRIIESKNEISKCLSLYYSLNKLHHEQSIADWIRGTSGYRFEELTLRVGKLYLKDFDFDQWLLCGVNRLIKKIRPDDILCNNILRHKIEVIAQCYFDLYLSYGFNVNKLSNHQQASVQENLPSIAIYDSKYLDIPALHYACKLATPLWVKTLLIAGADRQLTNNQDKLPIDFCREHYKQYNVVNMKITVDLLTHYTSCPRRTKEGIIVQ</sequence>
<dbReference type="EMBL" id="DS985253">
    <property type="protein sequence ID" value="EDV21391.1"/>
    <property type="molecule type" value="Genomic_DNA"/>
</dbReference>
<accession>B3S6Y2</accession>
<evidence type="ECO:0000313" key="3">
    <source>
        <dbReference type="Proteomes" id="UP000009022"/>
    </source>
</evidence>
<dbReference type="Gene3D" id="1.20.1280.50">
    <property type="match status" value="1"/>
</dbReference>
<name>B3S6Y2_TRIAD</name>
<dbReference type="SUPFAM" id="SSF81383">
    <property type="entry name" value="F-box domain"/>
    <property type="match status" value="1"/>
</dbReference>
<dbReference type="GO" id="GO:0019005">
    <property type="term" value="C:SCF ubiquitin ligase complex"/>
    <property type="evidence" value="ECO:0000318"/>
    <property type="project" value="GO_Central"/>
</dbReference>
<dbReference type="GeneID" id="6757204"/>
<dbReference type="CTD" id="6757204"/>
<dbReference type="PROSITE" id="PS50181">
    <property type="entry name" value="FBOX"/>
    <property type="match status" value="1"/>
</dbReference>
<dbReference type="InterPro" id="IPR036770">
    <property type="entry name" value="Ankyrin_rpt-contain_sf"/>
</dbReference>
<dbReference type="PhylomeDB" id="B3S6Y2"/>
<dbReference type="InterPro" id="IPR036047">
    <property type="entry name" value="F-box-like_dom_sf"/>
</dbReference>